<feature type="domain" description="HTH lysR-type" evidence="5">
    <location>
        <begin position="1"/>
        <end position="59"/>
    </location>
</feature>
<evidence type="ECO:0000256" key="1">
    <source>
        <dbReference type="ARBA" id="ARBA00009437"/>
    </source>
</evidence>
<dbReference type="Pfam" id="PF03466">
    <property type="entry name" value="LysR_substrate"/>
    <property type="match status" value="1"/>
</dbReference>
<comment type="caution">
    <text evidence="6">The sequence shown here is derived from an EMBL/GenBank/DDBJ whole genome shotgun (WGS) entry which is preliminary data.</text>
</comment>
<dbReference type="GO" id="GO:0006351">
    <property type="term" value="P:DNA-templated transcription"/>
    <property type="evidence" value="ECO:0007669"/>
    <property type="project" value="TreeGrafter"/>
</dbReference>
<dbReference type="InterPro" id="IPR058163">
    <property type="entry name" value="LysR-type_TF_proteobact-type"/>
</dbReference>
<dbReference type="CDD" id="cd08422">
    <property type="entry name" value="PBP2_CrgA_like"/>
    <property type="match status" value="1"/>
</dbReference>
<dbReference type="RefSeq" id="WP_207856068.1">
    <property type="nucleotide sequence ID" value="NZ_JAFREP010000001.1"/>
</dbReference>
<keyword evidence="2" id="KW-0805">Transcription regulation</keyword>
<dbReference type="Proteomes" id="UP000664417">
    <property type="component" value="Unassembled WGS sequence"/>
</dbReference>
<dbReference type="Gene3D" id="3.40.190.290">
    <property type="match status" value="1"/>
</dbReference>
<sequence>MDLLEPMVVFAKVAEEGSMTAAARALGVSKSLVSKKIGTLETRLQTRLLQRTTRALQLTADGARFLEHCRRLTGIAEQAVEELAEQQGMVAGLLRITAPVTFGQAYMDPLVRAFCDQYPGITAQLILENQKMNLVRDDIDIAIRISHDLPADHIALPLTSMHEWVVASPGYLAKHGTPTTPMDLADHHCLLNCNPDPVNRWWFTKDSGVIEVTVPSRLSTNYHFMMMQALLDDAGIARMPSYAVEEHLSAGRLVRLLADYKLPTFPVVLLYAPGNVVPSRVRRFARFTKSWFQNQPRSFC</sequence>
<dbReference type="AlphaFoldDB" id="A0A8J7U0S7"/>
<gene>
    <name evidence="6" type="ORF">J3U88_00065</name>
</gene>
<dbReference type="InterPro" id="IPR005119">
    <property type="entry name" value="LysR_subst-bd"/>
</dbReference>
<keyword evidence="4" id="KW-0804">Transcription</keyword>
<evidence type="ECO:0000256" key="4">
    <source>
        <dbReference type="ARBA" id="ARBA00023163"/>
    </source>
</evidence>
<comment type="similarity">
    <text evidence="1">Belongs to the LysR transcriptional regulatory family.</text>
</comment>
<evidence type="ECO:0000313" key="6">
    <source>
        <dbReference type="EMBL" id="MBO1316832.1"/>
    </source>
</evidence>
<dbReference type="SUPFAM" id="SSF46785">
    <property type="entry name" value="Winged helix' DNA-binding domain"/>
    <property type="match status" value="1"/>
</dbReference>
<keyword evidence="7" id="KW-1185">Reference proteome</keyword>
<protein>
    <submittedName>
        <fullName evidence="6">LysR family transcriptional regulator</fullName>
    </submittedName>
</protein>
<evidence type="ECO:0000259" key="5">
    <source>
        <dbReference type="PROSITE" id="PS50931"/>
    </source>
</evidence>
<dbReference type="EMBL" id="JAFREP010000001">
    <property type="protein sequence ID" value="MBO1316832.1"/>
    <property type="molecule type" value="Genomic_DNA"/>
</dbReference>
<dbReference type="InterPro" id="IPR000847">
    <property type="entry name" value="LysR_HTH_N"/>
</dbReference>
<name>A0A8J7U0S7_9BACT</name>
<evidence type="ECO:0000256" key="3">
    <source>
        <dbReference type="ARBA" id="ARBA00023125"/>
    </source>
</evidence>
<dbReference type="PROSITE" id="PS50931">
    <property type="entry name" value="HTH_LYSR"/>
    <property type="match status" value="1"/>
</dbReference>
<dbReference type="GO" id="GO:0003700">
    <property type="term" value="F:DNA-binding transcription factor activity"/>
    <property type="evidence" value="ECO:0007669"/>
    <property type="project" value="InterPro"/>
</dbReference>
<dbReference type="PANTHER" id="PTHR30537:SF5">
    <property type="entry name" value="HTH-TYPE TRANSCRIPTIONAL ACTIVATOR TTDR-RELATED"/>
    <property type="match status" value="1"/>
</dbReference>
<keyword evidence="3" id="KW-0238">DNA-binding</keyword>
<dbReference type="Gene3D" id="1.10.10.10">
    <property type="entry name" value="Winged helix-like DNA-binding domain superfamily/Winged helix DNA-binding domain"/>
    <property type="match status" value="1"/>
</dbReference>
<dbReference type="GO" id="GO:0043565">
    <property type="term" value="F:sequence-specific DNA binding"/>
    <property type="evidence" value="ECO:0007669"/>
    <property type="project" value="TreeGrafter"/>
</dbReference>
<evidence type="ECO:0000256" key="2">
    <source>
        <dbReference type="ARBA" id="ARBA00023015"/>
    </source>
</evidence>
<accession>A0A8J7U0S7</accession>
<dbReference type="InterPro" id="IPR036390">
    <property type="entry name" value="WH_DNA-bd_sf"/>
</dbReference>
<evidence type="ECO:0000313" key="7">
    <source>
        <dbReference type="Proteomes" id="UP000664417"/>
    </source>
</evidence>
<dbReference type="SUPFAM" id="SSF53850">
    <property type="entry name" value="Periplasmic binding protein-like II"/>
    <property type="match status" value="1"/>
</dbReference>
<proteinExistence type="inferred from homology"/>
<dbReference type="FunFam" id="1.10.10.10:FF:000001">
    <property type="entry name" value="LysR family transcriptional regulator"/>
    <property type="match status" value="1"/>
</dbReference>
<dbReference type="PANTHER" id="PTHR30537">
    <property type="entry name" value="HTH-TYPE TRANSCRIPTIONAL REGULATOR"/>
    <property type="match status" value="1"/>
</dbReference>
<reference evidence="6" key="1">
    <citation type="submission" date="2021-03" db="EMBL/GenBank/DDBJ databases">
        <authorList>
            <person name="Wang G."/>
        </authorList>
    </citation>
    <scope>NUCLEOTIDE SEQUENCE</scope>
    <source>
        <strain evidence="6">KCTC 12899</strain>
    </source>
</reference>
<dbReference type="Pfam" id="PF00126">
    <property type="entry name" value="HTH_1"/>
    <property type="match status" value="1"/>
</dbReference>
<dbReference type="InterPro" id="IPR036388">
    <property type="entry name" value="WH-like_DNA-bd_sf"/>
</dbReference>
<organism evidence="6 7">
    <name type="scientific">Acanthopleuribacter pedis</name>
    <dbReference type="NCBI Taxonomy" id="442870"/>
    <lineage>
        <taxon>Bacteria</taxon>
        <taxon>Pseudomonadati</taxon>
        <taxon>Acidobacteriota</taxon>
        <taxon>Holophagae</taxon>
        <taxon>Acanthopleuribacterales</taxon>
        <taxon>Acanthopleuribacteraceae</taxon>
        <taxon>Acanthopleuribacter</taxon>
    </lineage>
</organism>